<evidence type="ECO:0000313" key="10">
    <source>
        <dbReference type="Proteomes" id="UP001152622"/>
    </source>
</evidence>
<dbReference type="CDD" id="cd08368">
    <property type="entry name" value="LIM"/>
    <property type="match status" value="1"/>
</dbReference>
<feature type="compositionally biased region" description="Basic and acidic residues" evidence="6">
    <location>
        <begin position="373"/>
        <end position="389"/>
    </location>
</feature>
<dbReference type="FunFam" id="2.10.110.10:FF:000041">
    <property type="entry name" value="LIM and calponin homology domains 1"/>
    <property type="match status" value="1"/>
</dbReference>
<protein>
    <recommendedName>
        <fullName evidence="11">LIM and calponin homology domains-containing protein 1</fullName>
    </recommendedName>
</protein>
<evidence type="ECO:0008006" key="11">
    <source>
        <dbReference type="Google" id="ProtNLM"/>
    </source>
</evidence>
<sequence length="1730" mass="192373">MASPGFDIGRNSHSRQQSESAPEPAFQEAQKWIEAVTGLRFGEKDFRSSLENGILLCELLSSIKPGLVKKINRLPTPIAGLDNVSLFLRGCESVGLSGTQLFHPGDLQDTSVRANPRGSDCSRKLKNVLITLYWLGTAAETSTSYSGPTLDLKKFEGLLDQMRKESEDTESQRNMHTPSPDGVIGAGREGRGSDSEPEAPPRKLLDVRKDDMLTRRTGYSETRTATPFNQYLPNKSNHSTYIPTPLRKKRAEHEEGQTSGSTATSPIGGERPFSHPETIPEEGSVLEERHVPCKGQLIEAGHVRQKTVTWGGESRVEPGLWEGPEEQEVRRRQKLEKAGIRVLPATARYSSFKPVAGEEAKEEAPPPVPSIILRKDNDFPKLQQEHAWESEEEENEEERRLPDVQKDDLASRRARMSRHTPRVHHFLPSANSSRDMEKCEAIRRAWQQAALSESEAYMVPRKEEGAGPQTLPNVEKDDLSRRRTQNRPLPLRDPLQALVQPSMTPSDLEKWQRLKMATEPRDPLQALVQPSMTPSDLEKWQRLKMATEPSETPPTETPQMAPRKEGQEGRGQAGTQALPNVEKDDLSRRRTQNRPLPLRDPLQALVQPSMTPSDLEKWQRLKMATEPSEAPAVCQACLEKGSQPPTVRAEPVEQDHLATRRSHARHCAPSGRQRFVHFGPVTEMDQKRWERLSIAQPGPDEEQWAGPGSEAQTLRRLLASAAVATPTIGLSSQLTDRPASAGLGDRDSEVLLAAGSGPDRATPYELAYRQNEALDQKLAQYKECEEEEDEEAGEREEKLPDLEKDDMLLRRTGAFLKPSAGPFFNRFLPLPGSHRVVLPKTKTEDLPDTPKTKTEDLPDTPKTKTEDLPDTPKTKTEDLPDTPKTKTEDLPDTPKTKTESLADAPKTKTEGLRDAPKTKTEGLRDSPKTKTEGLRDSPKTKTEDLRGAPKTKTEDLRGDSEREHFLDGSKMRGQMKSSSPKTIQELSVARPELHNPEPQKHTIASAKPGPGVAEVVQATVVCQGSPEDYIDDDDDDDDDDVYEEECLPDLEKDDMHARRTGQFQKVPVGGVTPTFRLYLPVPGFVKFKSTPTPTSAKLEKPTPTSAKLEKPTPTSAKLEKPTPTSAKLEKPTPTSAKLEKPTPTSAKLEKPTPTSAKLEKHSSDLFSSELYHPPMATAAGTTAATTASITMTIPGAGTPRESPDSRECPNVALKPAPHTISPKHSTSIPASPMLLSSTQQGQAEDNLEDLPQRPSWLEALPPMSVSMTDMRCEEDTVVLPLNEELMHDQHKHREEDQWQDDLARWKKRRRTASQKLIKKEEERKLMETLMTGDRRKSIKTYKEIVEEKERREQELHEAYLSAGTPEEAAAVLRHYMLRFTISEAALERLQLPKALDPAGPAPSSETNALIPKISATLETVTMALQTQIKAPVQACSMKPTPTRAPPSKPMALLGPKPYIQPTKLQMGLKSVKSGDGAAHCAPAESPAPPTQASAHTPATPPLSEGLGKDGTFQVDHWSWDLDEERKRQERWQQKQELLLQERYEQEQEKLRREWESAQKEVQEDERKHHEEERRILEETHTAFQSLASPADPQHTAFQSLASLEHKQELLEKQATCPEEVLMGQDDNTHETHRSGSPASAFPSSIQPQSPNRSVSGRKLCSSCAQPLGKGAAMIIESLSLYFHMQCFQCGVCKGQLGDTSTGTDVRIRNGLLNCHQCYIRSRAAGQPTIL</sequence>
<dbReference type="InterPro" id="IPR031865">
    <property type="entry name" value="DUF4757"/>
</dbReference>
<dbReference type="GO" id="GO:0051893">
    <property type="term" value="P:regulation of focal adhesion assembly"/>
    <property type="evidence" value="ECO:0007669"/>
    <property type="project" value="TreeGrafter"/>
</dbReference>
<feature type="coiled-coil region" evidence="5">
    <location>
        <begin position="1302"/>
        <end position="1358"/>
    </location>
</feature>
<evidence type="ECO:0000256" key="5">
    <source>
        <dbReference type="SAM" id="Coils"/>
    </source>
</evidence>
<dbReference type="GO" id="GO:0051496">
    <property type="term" value="P:positive regulation of stress fiber assembly"/>
    <property type="evidence" value="ECO:0007669"/>
    <property type="project" value="TreeGrafter"/>
</dbReference>
<proteinExistence type="predicted"/>
<evidence type="ECO:0000256" key="3">
    <source>
        <dbReference type="ARBA" id="ARBA00023038"/>
    </source>
</evidence>
<feature type="domain" description="Calponin-homology (CH)" evidence="7">
    <location>
        <begin position="23"/>
        <end position="140"/>
    </location>
</feature>
<evidence type="ECO:0000313" key="9">
    <source>
        <dbReference type="EMBL" id="KAJ8335452.1"/>
    </source>
</evidence>
<feature type="region of interest" description="Disordered" evidence="6">
    <location>
        <begin position="1192"/>
        <end position="1230"/>
    </location>
</feature>
<evidence type="ECO:0000256" key="6">
    <source>
        <dbReference type="SAM" id="MobiDB-lite"/>
    </source>
</evidence>
<feature type="region of interest" description="Disordered" evidence="6">
    <location>
        <begin position="1088"/>
        <end position="1160"/>
    </location>
</feature>
<organism evidence="9 10">
    <name type="scientific">Synaphobranchus kaupii</name>
    <name type="common">Kaup's arrowtooth eel</name>
    <dbReference type="NCBI Taxonomy" id="118154"/>
    <lineage>
        <taxon>Eukaryota</taxon>
        <taxon>Metazoa</taxon>
        <taxon>Chordata</taxon>
        <taxon>Craniata</taxon>
        <taxon>Vertebrata</taxon>
        <taxon>Euteleostomi</taxon>
        <taxon>Actinopterygii</taxon>
        <taxon>Neopterygii</taxon>
        <taxon>Teleostei</taxon>
        <taxon>Anguilliformes</taxon>
        <taxon>Synaphobranchidae</taxon>
        <taxon>Synaphobranchus</taxon>
    </lineage>
</organism>
<dbReference type="OrthoDB" id="15627at2759"/>
<accession>A0A9Q1EB20</accession>
<feature type="compositionally biased region" description="Polar residues" evidence="6">
    <location>
        <begin position="217"/>
        <end position="242"/>
    </location>
</feature>
<feature type="compositionally biased region" description="Acidic residues" evidence="6">
    <location>
        <begin position="784"/>
        <end position="794"/>
    </location>
</feature>
<feature type="region of interest" description="Disordered" evidence="6">
    <location>
        <begin position="642"/>
        <end position="668"/>
    </location>
</feature>
<feature type="region of interest" description="Disordered" evidence="6">
    <location>
        <begin position="1470"/>
        <end position="1511"/>
    </location>
</feature>
<feature type="compositionally biased region" description="Basic and acidic residues" evidence="6">
    <location>
        <begin position="507"/>
        <end position="522"/>
    </location>
</feature>
<dbReference type="PROSITE" id="PS00478">
    <property type="entry name" value="LIM_DOMAIN_1"/>
    <property type="match status" value="1"/>
</dbReference>
<feature type="compositionally biased region" description="Basic residues" evidence="6">
    <location>
        <begin position="412"/>
        <end position="425"/>
    </location>
</feature>
<feature type="region of interest" description="Disordered" evidence="6">
    <location>
        <begin position="356"/>
        <end position="435"/>
    </location>
</feature>
<dbReference type="PROSITE" id="PS50021">
    <property type="entry name" value="CH"/>
    <property type="match status" value="1"/>
</dbReference>
<dbReference type="Gene3D" id="1.10.418.10">
    <property type="entry name" value="Calponin-like domain"/>
    <property type="match status" value="1"/>
</dbReference>
<feature type="compositionally biased region" description="Basic and acidic residues" evidence="6">
    <location>
        <begin position="188"/>
        <end position="214"/>
    </location>
</feature>
<dbReference type="GO" id="GO:0032034">
    <property type="term" value="F:myosin II head/neck binding"/>
    <property type="evidence" value="ECO:0007669"/>
    <property type="project" value="TreeGrafter"/>
</dbReference>
<dbReference type="SUPFAM" id="SSF47576">
    <property type="entry name" value="Calponin-homology domain, CH-domain"/>
    <property type="match status" value="1"/>
</dbReference>
<dbReference type="GO" id="GO:0046872">
    <property type="term" value="F:metal ion binding"/>
    <property type="evidence" value="ECO:0007669"/>
    <property type="project" value="UniProtKB-KW"/>
</dbReference>
<keyword evidence="2 4" id="KW-0862">Zinc</keyword>
<dbReference type="GO" id="GO:0001725">
    <property type="term" value="C:stress fiber"/>
    <property type="evidence" value="ECO:0007669"/>
    <property type="project" value="TreeGrafter"/>
</dbReference>
<dbReference type="GO" id="GO:0010604">
    <property type="term" value="P:positive regulation of macromolecule metabolic process"/>
    <property type="evidence" value="ECO:0007669"/>
    <property type="project" value="UniProtKB-ARBA"/>
</dbReference>
<dbReference type="Proteomes" id="UP001152622">
    <property type="component" value="Chromosome 20"/>
</dbReference>
<keyword evidence="1 4" id="KW-0479">Metal-binding</keyword>
<feature type="domain" description="LIM zinc-binding" evidence="8">
    <location>
        <begin position="1658"/>
        <end position="1724"/>
    </location>
</feature>
<evidence type="ECO:0000256" key="2">
    <source>
        <dbReference type="ARBA" id="ARBA00022833"/>
    </source>
</evidence>
<keyword evidence="3 4" id="KW-0440">LIM domain</keyword>
<feature type="compositionally biased region" description="Basic and acidic residues" evidence="6">
    <location>
        <begin position="841"/>
        <end position="970"/>
    </location>
</feature>
<feature type="region of interest" description="Disordered" evidence="6">
    <location>
        <begin position="818"/>
        <end position="983"/>
    </location>
</feature>
<keyword evidence="10" id="KW-1185">Reference proteome</keyword>
<dbReference type="GO" id="GO:0080090">
    <property type="term" value="P:regulation of primary metabolic process"/>
    <property type="evidence" value="ECO:0007669"/>
    <property type="project" value="UniProtKB-ARBA"/>
</dbReference>
<feature type="compositionally biased region" description="Basic and acidic residues" evidence="6">
    <location>
        <begin position="795"/>
        <end position="805"/>
    </location>
</feature>
<dbReference type="Pfam" id="PF15949">
    <property type="entry name" value="DUF4757"/>
    <property type="match status" value="2"/>
</dbReference>
<comment type="caution">
    <text evidence="9">The sequence shown here is derived from an EMBL/GenBank/DDBJ whole genome shotgun (WGS) entry which is preliminary data.</text>
</comment>
<dbReference type="PROSITE" id="PS50023">
    <property type="entry name" value="LIM_DOMAIN_2"/>
    <property type="match status" value="1"/>
</dbReference>
<reference evidence="9" key="1">
    <citation type="journal article" date="2023" name="Science">
        <title>Genome structures resolve the early diversification of teleost fishes.</title>
        <authorList>
            <person name="Parey E."/>
            <person name="Louis A."/>
            <person name="Montfort J."/>
            <person name="Bouchez O."/>
            <person name="Roques C."/>
            <person name="Iampietro C."/>
            <person name="Lluch J."/>
            <person name="Castinel A."/>
            <person name="Donnadieu C."/>
            <person name="Desvignes T."/>
            <person name="Floi Bucao C."/>
            <person name="Jouanno E."/>
            <person name="Wen M."/>
            <person name="Mejri S."/>
            <person name="Dirks R."/>
            <person name="Jansen H."/>
            <person name="Henkel C."/>
            <person name="Chen W.J."/>
            <person name="Zahm M."/>
            <person name="Cabau C."/>
            <person name="Klopp C."/>
            <person name="Thompson A.W."/>
            <person name="Robinson-Rechavi M."/>
            <person name="Braasch I."/>
            <person name="Lecointre G."/>
            <person name="Bobe J."/>
            <person name="Postlethwait J.H."/>
            <person name="Berthelot C."/>
            <person name="Roest Crollius H."/>
            <person name="Guiguen Y."/>
        </authorList>
    </citation>
    <scope>NUCLEOTIDE SEQUENCE</scope>
    <source>
        <strain evidence="9">WJC10195</strain>
    </source>
</reference>
<evidence type="ECO:0000256" key="4">
    <source>
        <dbReference type="PROSITE-ProRule" id="PRU00125"/>
    </source>
</evidence>
<dbReference type="SMART" id="SM00033">
    <property type="entry name" value="CH"/>
    <property type="match status" value="1"/>
</dbReference>
<dbReference type="PANTHER" id="PTHR15551">
    <property type="entry name" value="LIM DOMAIN ONLY 7"/>
    <property type="match status" value="1"/>
</dbReference>
<evidence type="ECO:0000259" key="7">
    <source>
        <dbReference type="PROSITE" id="PS50021"/>
    </source>
</evidence>
<dbReference type="Pfam" id="PF00412">
    <property type="entry name" value="LIM"/>
    <property type="match status" value="1"/>
</dbReference>
<dbReference type="Pfam" id="PF00307">
    <property type="entry name" value="CH"/>
    <property type="match status" value="1"/>
</dbReference>
<feature type="coiled-coil region" evidence="5">
    <location>
        <begin position="1521"/>
        <end position="1579"/>
    </location>
</feature>
<evidence type="ECO:0000256" key="1">
    <source>
        <dbReference type="ARBA" id="ARBA00022723"/>
    </source>
</evidence>
<dbReference type="SMART" id="SM00132">
    <property type="entry name" value="LIM"/>
    <property type="match status" value="1"/>
</dbReference>
<dbReference type="InterPro" id="IPR001781">
    <property type="entry name" value="Znf_LIM"/>
</dbReference>
<keyword evidence="5" id="KW-0175">Coiled coil</keyword>
<gene>
    <name evidence="9" type="ORF">SKAU_G00387940</name>
</gene>
<feature type="compositionally biased region" description="Polar residues" evidence="6">
    <location>
        <begin position="1634"/>
        <end position="1654"/>
    </location>
</feature>
<feature type="region of interest" description="Disordered" evidence="6">
    <location>
        <begin position="1626"/>
        <end position="1656"/>
    </location>
</feature>
<feature type="region of interest" description="Disordered" evidence="6">
    <location>
        <begin position="782"/>
        <end position="805"/>
    </location>
</feature>
<dbReference type="InterPro" id="IPR001715">
    <property type="entry name" value="CH_dom"/>
</dbReference>
<dbReference type="FunFam" id="1.10.418.10:FF:000038">
    <property type="entry name" value="LIM and calponin homology domains-containing protein 1"/>
    <property type="match status" value="1"/>
</dbReference>
<evidence type="ECO:0000259" key="8">
    <source>
        <dbReference type="PROSITE" id="PS50023"/>
    </source>
</evidence>
<dbReference type="EMBL" id="JAINUF010000020">
    <property type="protein sequence ID" value="KAJ8335452.1"/>
    <property type="molecule type" value="Genomic_DNA"/>
</dbReference>
<dbReference type="InterPro" id="IPR036872">
    <property type="entry name" value="CH_dom_sf"/>
</dbReference>
<dbReference type="PANTHER" id="PTHR15551:SF3">
    <property type="entry name" value="LIM AND CALPONIN HOMOLOGY DOMAINS-CONTAINING PROTEIN 1"/>
    <property type="match status" value="1"/>
</dbReference>
<feature type="compositionally biased region" description="Basic and acidic residues" evidence="6">
    <location>
        <begin position="163"/>
        <end position="173"/>
    </location>
</feature>
<dbReference type="Gene3D" id="2.10.110.10">
    <property type="entry name" value="Cysteine Rich Protein"/>
    <property type="match status" value="1"/>
</dbReference>
<feature type="region of interest" description="Disordered" evidence="6">
    <location>
        <begin position="1"/>
        <end position="27"/>
    </location>
</feature>
<feature type="region of interest" description="Disordered" evidence="6">
    <location>
        <begin position="163"/>
        <end position="278"/>
    </location>
</feature>
<name>A0A9Q1EB20_SYNKA</name>
<feature type="compositionally biased region" description="Basic and acidic residues" evidence="6">
    <location>
        <begin position="397"/>
        <end position="411"/>
    </location>
</feature>
<feature type="region of interest" description="Disordered" evidence="6">
    <location>
        <begin position="457"/>
        <end position="612"/>
    </location>
</feature>